<dbReference type="JaponicusDB" id="SJAG_00006"/>
<protein>
    <submittedName>
        <fullName evidence="1">Uncharacterized protein</fullName>
    </submittedName>
</protein>
<gene>
    <name evidence="1" type="ORF">SJAG_00006</name>
</gene>
<proteinExistence type="predicted"/>
<organism evidence="1 2">
    <name type="scientific">Schizosaccharomyces japonicus (strain yFS275 / FY16936)</name>
    <name type="common">Fission yeast</name>
    <dbReference type="NCBI Taxonomy" id="402676"/>
    <lineage>
        <taxon>Eukaryota</taxon>
        <taxon>Fungi</taxon>
        <taxon>Dikarya</taxon>
        <taxon>Ascomycota</taxon>
        <taxon>Taphrinomycotina</taxon>
        <taxon>Schizosaccharomycetes</taxon>
        <taxon>Schizosaccharomycetales</taxon>
        <taxon>Schizosaccharomycetaceae</taxon>
        <taxon>Schizosaccharomyces</taxon>
    </lineage>
</organism>
<reference evidence="1 2" key="1">
    <citation type="journal article" date="2011" name="Science">
        <title>Comparative functional genomics of the fission yeasts.</title>
        <authorList>
            <person name="Rhind N."/>
            <person name="Chen Z."/>
            <person name="Yassour M."/>
            <person name="Thompson D.A."/>
            <person name="Haas B.J."/>
            <person name="Habib N."/>
            <person name="Wapinski I."/>
            <person name="Roy S."/>
            <person name="Lin M.F."/>
            <person name="Heiman D.I."/>
            <person name="Young S.K."/>
            <person name="Furuya K."/>
            <person name="Guo Y."/>
            <person name="Pidoux A."/>
            <person name="Chen H.M."/>
            <person name="Robbertse B."/>
            <person name="Goldberg J.M."/>
            <person name="Aoki K."/>
            <person name="Bayne E.H."/>
            <person name="Berlin A.M."/>
            <person name="Desjardins C.A."/>
            <person name="Dobbs E."/>
            <person name="Dukaj L."/>
            <person name="Fan L."/>
            <person name="FitzGerald M.G."/>
            <person name="French C."/>
            <person name="Gujja S."/>
            <person name="Hansen K."/>
            <person name="Keifenheim D."/>
            <person name="Levin J.Z."/>
            <person name="Mosher R.A."/>
            <person name="Mueller C.A."/>
            <person name="Pfiffner J."/>
            <person name="Priest M."/>
            <person name="Russ C."/>
            <person name="Smialowska A."/>
            <person name="Swoboda P."/>
            <person name="Sykes S.M."/>
            <person name="Vaughn M."/>
            <person name="Vengrova S."/>
            <person name="Yoder R."/>
            <person name="Zeng Q."/>
            <person name="Allshire R."/>
            <person name="Baulcombe D."/>
            <person name="Birren B.W."/>
            <person name="Brown W."/>
            <person name="Ekwall K."/>
            <person name="Kellis M."/>
            <person name="Leatherwood J."/>
            <person name="Levin H."/>
            <person name="Margalit H."/>
            <person name="Martienssen R."/>
            <person name="Nieduszynski C.A."/>
            <person name="Spatafora J.W."/>
            <person name="Friedman N."/>
            <person name="Dalgaard J.Z."/>
            <person name="Baumann P."/>
            <person name="Niki H."/>
            <person name="Regev A."/>
            <person name="Nusbaum C."/>
        </authorList>
    </citation>
    <scope>NUCLEOTIDE SEQUENCE [LARGE SCALE GENOMIC DNA]</scope>
    <source>
        <strain evidence="2">yFS275 / FY16936</strain>
    </source>
</reference>
<evidence type="ECO:0000313" key="2">
    <source>
        <dbReference type="Proteomes" id="UP000001744"/>
    </source>
</evidence>
<name>B6JUR7_SCHJY</name>
<dbReference type="RefSeq" id="XP_002171314.2">
    <property type="nucleotide sequence ID" value="XM_002171278.2"/>
</dbReference>
<dbReference type="Proteomes" id="UP000001744">
    <property type="component" value="Unassembled WGS sequence"/>
</dbReference>
<dbReference type="VEuPathDB" id="FungiDB:SJAG_00006"/>
<dbReference type="EMBL" id="KE651166">
    <property type="protein sequence ID" value="EEB05021.2"/>
    <property type="molecule type" value="Genomic_DNA"/>
</dbReference>
<dbReference type="HOGENOM" id="CLU_1343949_0_0_1"/>
<accession>B6JUR7</accession>
<sequence>MQSYEVGCLTRVVTAYKLLPEEGLRDSSLRLLQTFYPIGISSSDFGMFLYCHECEILLQEMDVINHFLSHKPKDVGSSILIPEDYEPPENEYESQLEYLLDPIREDLVLTRKQILNLFEPVSRFPTRSLLPGIQTTNHVLECCKCLFYDSKEFKKHVQLHHQERDPPKKFVIVQKLKVSSTDANDDETKTLIFPATDDCNYIIE</sequence>
<dbReference type="AlphaFoldDB" id="B6JUR7"/>
<keyword evidence="2" id="KW-1185">Reference proteome</keyword>
<evidence type="ECO:0000313" key="1">
    <source>
        <dbReference type="EMBL" id="EEB05021.2"/>
    </source>
</evidence>
<dbReference type="GeneID" id="7050983"/>